<evidence type="ECO:0000313" key="10">
    <source>
        <dbReference type="Proteomes" id="UP000050430"/>
    </source>
</evidence>
<dbReference type="PANTHER" id="PTHR43576">
    <property type="entry name" value="ALPHA-L-ARABINOFURANOSIDASE C-RELATED"/>
    <property type="match status" value="1"/>
</dbReference>
<dbReference type="Pfam" id="PF22848">
    <property type="entry name" value="ASD1_dom"/>
    <property type="match status" value="1"/>
</dbReference>
<dbReference type="RefSeq" id="WP_062422381.1">
    <property type="nucleotide sequence ID" value="NZ_BBYA01000010.1"/>
</dbReference>
<evidence type="ECO:0000259" key="8">
    <source>
        <dbReference type="SMART" id="SM00813"/>
    </source>
</evidence>
<organism evidence="9 10">
    <name type="scientific">Leptolinea tardivitalis</name>
    <dbReference type="NCBI Taxonomy" id="229920"/>
    <lineage>
        <taxon>Bacteria</taxon>
        <taxon>Bacillati</taxon>
        <taxon>Chloroflexota</taxon>
        <taxon>Anaerolineae</taxon>
        <taxon>Anaerolineales</taxon>
        <taxon>Anaerolineaceae</taxon>
        <taxon>Leptolinea</taxon>
    </lineage>
</organism>
<dbReference type="OrthoDB" id="9758333at2"/>
<reference evidence="9 10" key="1">
    <citation type="submission" date="2015-07" db="EMBL/GenBank/DDBJ databases">
        <title>Genome sequence of Leptolinea tardivitalis DSM 16556.</title>
        <authorList>
            <person name="Hemp J."/>
            <person name="Ward L.M."/>
            <person name="Pace L.A."/>
            <person name="Fischer W.W."/>
        </authorList>
    </citation>
    <scope>NUCLEOTIDE SEQUENCE [LARGE SCALE GENOMIC DNA]</scope>
    <source>
        <strain evidence="9 10">YMTK-2</strain>
    </source>
</reference>
<dbReference type="SUPFAM" id="SSF51445">
    <property type="entry name" value="(Trans)glycosidases"/>
    <property type="match status" value="1"/>
</dbReference>
<evidence type="ECO:0000256" key="3">
    <source>
        <dbReference type="ARBA" id="ARBA00011165"/>
    </source>
</evidence>
<evidence type="ECO:0000256" key="4">
    <source>
        <dbReference type="ARBA" id="ARBA00012670"/>
    </source>
</evidence>
<dbReference type="InterPro" id="IPR013780">
    <property type="entry name" value="Glyco_hydro_b"/>
</dbReference>
<comment type="caution">
    <text evidence="9">The sequence shown here is derived from an EMBL/GenBank/DDBJ whole genome shotgun (WGS) entry which is preliminary data.</text>
</comment>
<dbReference type="InterPro" id="IPR017853">
    <property type="entry name" value="GH"/>
</dbReference>
<dbReference type="Gene3D" id="3.20.20.80">
    <property type="entry name" value="Glycosidases"/>
    <property type="match status" value="1"/>
</dbReference>
<dbReference type="SMART" id="SM00813">
    <property type="entry name" value="Alpha-L-AF_C"/>
    <property type="match status" value="1"/>
</dbReference>
<dbReference type="AlphaFoldDB" id="A0A0P6WNV1"/>
<accession>A0A0P6WNV1</accession>
<keyword evidence="6" id="KW-0119">Carbohydrate metabolism</keyword>
<feature type="domain" description="Alpha-L-arabinofuranosidase C-terminal" evidence="8">
    <location>
        <begin position="290"/>
        <end position="487"/>
    </location>
</feature>
<dbReference type="STRING" id="229920.ADM99_15260"/>
<keyword evidence="5" id="KW-0378">Hydrolase</keyword>
<dbReference type="SUPFAM" id="SSF51011">
    <property type="entry name" value="Glycosyl hydrolase domain"/>
    <property type="match status" value="1"/>
</dbReference>
<dbReference type="EMBL" id="LGCK01000014">
    <property type="protein sequence ID" value="KPL70487.1"/>
    <property type="molecule type" value="Genomic_DNA"/>
</dbReference>
<evidence type="ECO:0000256" key="1">
    <source>
        <dbReference type="ARBA" id="ARBA00001462"/>
    </source>
</evidence>
<dbReference type="PATRIC" id="fig|229920.5.peg.417"/>
<keyword evidence="7" id="KW-0326">Glycosidase</keyword>
<dbReference type="InterPro" id="IPR055235">
    <property type="entry name" value="ASD1_cat"/>
</dbReference>
<dbReference type="PANTHER" id="PTHR43576:SF3">
    <property type="entry name" value="ALPHA-L-ARABINOFURANOSIDASE C"/>
    <property type="match status" value="1"/>
</dbReference>
<comment type="similarity">
    <text evidence="2">Belongs to the glycosyl hydrolase 51 family.</text>
</comment>
<keyword evidence="10" id="KW-1185">Reference proteome</keyword>
<evidence type="ECO:0000313" key="9">
    <source>
        <dbReference type="EMBL" id="KPL70487.1"/>
    </source>
</evidence>
<protein>
    <recommendedName>
        <fullName evidence="4">non-reducing end alpha-L-arabinofuranosidase</fullName>
        <ecNumber evidence="4">3.2.1.55</ecNumber>
    </recommendedName>
</protein>
<dbReference type="InterPro" id="IPR010720">
    <property type="entry name" value="Alpha-L-AF_C"/>
</dbReference>
<evidence type="ECO:0000256" key="6">
    <source>
        <dbReference type="ARBA" id="ARBA00023277"/>
    </source>
</evidence>
<comment type="subunit">
    <text evidence="3">Homohexamer; trimer of dimers.</text>
</comment>
<evidence type="ECO:0000256" key="7">
    <source>
        <dbReference type="ARBA" id="ARBA00023295"/>
    </source>
</evidence>
<dbReference type="EC" id="3.2.1.55" evidence="4"/>
<dbReference type="Gene3D" id="2.60.40.1180">
    <property type="entry name" value="Golgi alpha-mannosidase II"/>
    <property type="match status" value="1"/>
</dbReference>
<dbReference type="GO" id="GO:0046556">
    <property type="term" value="F:alpha-L-arabinofuranosidase activity"/>
    <property type="evidence" value="ECO:0007669"/>
    <property type="project" value="UniProtKB-EC"/>
</dbReference>
<gene>
    <name evidence="9" type="ORF">ADM99_15260</name>
</gene>
<evidence type="ECO:0000256" key="2">
    <source>
        <dbReference type="ARBA" id="ARBA00007186"/>
    </source>
</evidence>
<dbReference type="Proteomes" id="UP000050430">
    <property type="component" value="Unassembled WGS sequence"/>
</dbReference>
<sequence>MESTHITLHPDFSISPVDPRIFGGFLEHLGRAVYQGIYQPDSRHADENGFRSDVLQALKALRLTTMRYPGGNFSSGYHWMDGIGPKDQRPTLNDLAWASIEPNQFGTDEFLKLCRLMNWEPMLACNLGTGTPEEARNWVEYCNLPGGTKFANLRVRNGSVDPSRVNLWCLGNEMDGPWQLGHVPAGQYALRAQQAAKMMKDADPDIKFTVCGSCTVDLPTYLEWDKEVLDYVGDYADYISLHRYAVNRGNLPDYLASIAGIDRQIEEVDAVCRFIQAKRKSHKRTYLSFDEWNVWYRTTGPEFTNGRGKFAAHLLEEEFDLSDALVVAGFLNSFIRHADSVKMASLAQVVNAIAPILTRGDDLLLQSTYYPLLMFANRRDGLAMQMRISGPNYPNDIYGNINYLDGSAIWNESTLHLFLINRSLNEMSDAIVDFNAMIQSVESAEVLTARQATSANSFENPNEVCARSFDSIKVKNGRAELTLPPLSFAAITFQLF</sequence>
<name>A0A0P6WNV1_9CHLR</name>
<dbReference type="Pfam" id="PF06964">
    <property type="entry name" value="Alpha-L-AF_C"/>
    <property type="match status" value="1"/>
</dbReference>
<dbReference type="GO" id="GO:0046373">
    <property type="term" value="P:L-arabinose metabolic process"/>
    <property type="evidence" value="ECO:0007669"/>
    <property type="project" value="InterPro"/>
</dbReference>
<proteinExistence type="inferred from homology"/>
<evidence type="ECO:0000256" key="5">
    <source>
        <dbReference type="ARBA" id="ARBA00022801"/>
    </source>
</evidence>
<dbReference type="GO" id="GO:0000272">
    <property type="term" value="P:polysaccharide catabolic process"/>
    <property type="evidence" value="ECO:0007669"/>
    <property type="project" value="TreeGrafter"/>
</dbReference>
<comment type="catalytic activity">
    <reaction evidence="1">
        <text>Hydrolysis of terminal non-reducing alpha-L-arabinofuranoside residues in alpha-L-arabinosides.</text>
        <dbReference type="EC" id="3.2.1.55"/>
    </reaction>
</comment>